<dbReference type="InterPro" id="IPR017850">
    <property type="entry name" value="Alkaline_phosphatase_core_sf"/>
</dbReference>
<sequence>DKFWARDDLNDPNSFLGYLACDEFEMLKPVTDWIKANERPFFLTILCSVTHDPYEVPEWFDTPAKEPAERYRQSIRYTDKFLAALDVELARLNLTDKTIFCVIGDHSEAFGEHGQRGHALIAFDEVLRVPFCLRAPFLVEPGVKVAEPVSSVDLTPTLLGLLGFETETFGFDGVNVLGSIPEGRKVYFSGWMQEGPAGFVQGERKFIYNPADRTVCVYDVGTDPLELERIELPEQHVQKIV</sequence>
<gene>
    <name evidence="2" type="ORF">S06H3_54414</name>
</gene>
<organism evidence="2">
    <name type="scientific">marine sediment metagenome</name>
    <dbReference type="NCBI Taxonomy" id="412755"/>
    <lineage>
        <taxon>unclassified sequences</taxon>
        <taxon>metagenomes</taxon>
        <taxon>ecological metagenomes</taxon>
    </lineage>
</organism>
<protein>
    <recommendedName>
        <fullName evidence="1">Sulfatase N-terminal domain-containing protein</fullName>
    </recommendedName>
</protein>
<comment type="caution">
    <text evidence="2">The sequence shown here is derived from an EMBL/GenBank/DDBJ whole genome shotgun (WGS) entry which is preliminary data.</text>
</comment>
<proteinExistence type="predicted"/>
<name>X1P2Y3_9ZZZZ</name>
<dbReference type="PANTHER" id="PTHR43751:SF3">
    <property type="entry name" value="SULFATASE N-TERMINAL DOMAIN-CONTAINING PROTEIN"/>
    <property type="match status" value="1"/>
</dbReference>
<dbReference type="InterPro" id="IPR052701">
    <property type="entry name" value="GAG_Ulvan_Degrading_Sulfatases"/>
</dbReference>
<feature type="domain" description="Sulfatase N-terminal" evidence="1">
    <location>
        <begin position="5"/>
        <end position="163"/>
    </location>
</feature>
<evidence type="ECO:0000313" key="2">
    <source>
        <dbReference type="EMBL" id="GAI50667.1"/>
    </source>
</evidence>
<accession>X1P2Y3</accession>
<dbReference type="PANTHER" id="PTHR43751">
    <property type="entry name" value="SULFATASE"/>
    <property type="match status" value="1"/>
</dbReference>
<dbReference type="InterPro" id="IPR000917">
    <property type="entry name" value="Sulfatase_N"/>
</dbReference>
<dbReference type="Pfam" id="PF00884">
    <property type="entry name" value="Sulfatase"/>
    <property type="match status" value="1"/>
</dbReference>
<feature type="non-terminal residue" evidence="2">
    <location>
        <position position="1"/>
    </location>
</feature>
<dbReference type="EMBL" id="BARV01034794">
    <property type="protein sequence ID" value="GAI50667.1"/>
    <property type="molecule type" value="Genomic_DNA"/>
</dbReference>
<dbReference type="AlphaFoldDB" id="X1P2Y3"/>
<evidence type="ECO:0000259" key="1">
    <source>
        <dbReference type="Pfam" id="PF00884"/>
    </source>
</evidence>
<dbReference type="SUPFAM" id="SSF53649">
    <property type="entry name" value="Alkaline phosphatase-like"/>
    <property type="match status" value="1"/>
</dbReference>
<dbReference type="Gene3D" id="3.40.720.10">
    <property type="entry name" value="Alkaline Phosphatase, subunit A"/>
    <property type="match status" value="1"/>
</dbReference>
<feature type="non-terminal residue" evidence="2">
    <location>
        <position position="241"/>
    </location>
</feature>
<reference evidence="2" key="1">
    <citation type="journal article" date="2014" name="Front. Microbiol.">
        <title>High frequency of phylogenetically diverse reductive dehalogenase-homologous genes in deep subseafloor sedimentary metagenomes.</title>
        <authorList>
            <person name="Kawai M."/>
            <person name="Futagami T."/>
            <person name="Toyoda A."/>
            <person name="Takaki Y."/>
            <person name="Nishi S."/>
            <person name="Hori S."/>
            <person name="Arai W."/>
            <person name="Tsubouchi T."/>
            <person name="Morono Y."/>
            <person name="Uchiyama I."/>
            <person name="Ito T."/>
            <person name="Fujiyama A."/>
            <person name="Inagaki F."/>
            <person name="Takami H."/>
        </authorList>
    </citation>
    <scope>NUCLEOTIDE SEQUENCE</scope>
    <source>
        <strain evidence="2">Expedition CK06-06</strain>
    </source>
</reference>